<dbReference type="Pfam" id="PF23359">
    <property type="entry name" value="Lsr2_DNA-bd"/>
    <property type="match status" value="1"/>
</dbReference>
<dbReference type="Pfam" id="PF11774">
    <property type="entry name" value="Lsr2"/>
    <property type="match status" value="1"/>
</dbReference>
<feature type="domain" description="Lsr2 dimerization" evidence="2">
    <location>
        <begin position="1"/>
        <end position="62"/>
    </location>
</feature>
<evidence type="ECO:0000256" key="1">
    <source>
        <dbReference type="ARBA" id="ARBA00023125"/>
    </source>
</evidence>
<dbReference type="InterPro" id="IPR042261">
    <property type="entry name" value="Lsr2-like_dimerization"/>
</dbReference>
<organism evidence="4 5">
    <name type="scientific">Nostocoides vanveenii</name>
    <dbReference type="NCBI Taxonomy" id="330835"/>
    <lineage>
        <taxon>Bacteria</taxon>
        <taxon>Bacillati</taxon>
        <taxon>Actinomycetota</taxon>
        <taxon>Actinomycetes</taxon>
        <taxon>Micrococcales</taxon>
        <taxon>Intrasporangiaceae</taxon>
        <taxon>Nostocoides</taxon>
    </lineage>
</organism>
<dbReference type="InterPro" id="IPR036625">
    <property type="entry name" value="E3-bd_dom_sf"/>
</dbReference>
<evidence type="ECO:0000313" key="4">
    <source>
        <dbReference type="EMBL" id="GAA1743256.1"/>
    </source>
</evidence>
<evidence type="ECO:0000313" key="5">
    <source>
        <dbReference type="Proteomes" id="UP001501475"/>
    </source>
</evidence>
<protein>
    <submittedName>
        <fullName evidence="4">Lsr2 family protein</fullName>
    </submittedName>
</protein>
<sequence>MAQRVLTILVSDLTGQDIPVGDGRTVEFSVDGRDYRLDLSDAEARAFDAALSPYVRAAQRVGGTAPPATGRVAPRIEKAQLDAMRRWARANGYNVSDRGRISAEVQAAYHASTSP</sequence>
<dbReference type="EMBL" id="BAAAPN010000001">
    <property type="protein sequence ID" value="GAA1743256.1"/>
    <property type="molecule type" value="Genomic_DNA"/>
</dbReference>
<reference evidence="5" key="1">
    <citation type="journal article" date="2019" name="Int. J. Syst. Evol. Microbiol.">
        <title>The Global Catalogue of Microorganisms (GCM) 10K type strain sequencing project: providing services to taxonomists for standard genome sequencing and annotation.</title>
        <authorList>
            <consortium name="The Broad Institute Genomics Platform"/>
            <consortium name="The Broad Institute Genome Sequencing Center for Infectious Disease"/>
            <person name="Wu L."/>
            <person name="Ma J."/>
        </authorList>
    </citation>
    <scope>NUCLEOTIDE SEQUENCE [LARGE SCALE GENOMIC DNA]</scope>
    <source>
        <strain evidence="5">JCM 15591</strain>
    </source>
</reference>
<accession>A0ABP4W229</accession>
<feature type="domain" description="Lsr2 DNA-binding" evidence="3">
    <location>
        <begin position="78"/>
        <end position="111"/>
    </location>
</feature>
<keyword evidence="5" id="KW-1185">Reference proteome</keyword>
<dbReference type="InterPro" id="IPR024412">
    <property type="entry name" value="Lsr2_dim_dom"/>
</dbReference>
<name>A0ABP4W229_9MICO</name>
<dbReference type="Proteomes" id="UP001501475">
    <property type="component" value="Unassembled WGS sequence"/>
</dbReference>
<dbReference type="Gene3D" id="3.30.60.230">
    <property type="entry name" value="Lsr2, dimerization domain"/>
    <property type="match status" value="1"/>
</dbReference>
<dbReference type="RefSeq" id="WP_324386375.1">
    <property type="nucleotide sequence ID" value="NZ_BAAAPN010000001.1"/>
</dbReference>
<dbReference type="Gene3D" id="4.10.320.10">
    <property type="entry name" value="E3-binding domain"/>
    <property type="match status" value="1"/>
</dbReference>
<evidence type="ECO:0000259" key="3">
    <source>
        <dbReference type="Pfam" id="PF23359"/>
    </source>
</evidence>
<dbReference type="InterPro" id="IPR055370">
    <property type="entry name" value="Lsr2_DNA-bd"/>
</dbReference>
<keyword evidence="1" id="KW-0238">DNA-binding</keyword>
<proteinExistence type="predicted"/>
<evidence type="ECO:0000259" key="2">
    <source>
        <dbReference type="Pfam" id="PF11774"/>
    </source>
</evidence>
<gene>
    <name evidence="4" type="ORF">GCM10009810_00110</name>
</gene>
<comment type="caution">
    <text evidence="4">The sequence shown here is derived from an EMBL/GenBank/DDBJ whole genome shotgun (WGS) entry which is preliminary data.</text>
</comment>